<evidence type="ECO:0000313" key="2">
    <source>
        <dbReference type="Proteomes" id="UP001476798"/>
    </source>
</evidence>
<reference evidence="1 2" key="1">
    <citation type="submission" date="2021-06" db="EMBL/GenBank/DDBJ databases">
        <authorList>
            <person name="Palmer J.M."/>
        </authorList>
    </citation>
    <scope>NUCLEOTIDE SEQUENCE [LARGE SCALE GENOMIC DNA]</scope>
    <source>
        <strain evidence="1 2">GA_2019</strain>
        <tissue evidence="1">Muscle</tissue>
    </source>
</reference>
<sequence length="147" mass="16253">MARVYQRGLNAETEHSLQQSISLSILCLYNQVIAAFSFNRCVCFFNWPINWDMNVDDQPPLARGAGSSSVIIGLKTSKSCIFMNNLRPCLTDTLKECCFESVCVCLCASPLSPTLSFNDLTQWARTELGHSFSRASGVRDDAIATAE</sequence>
<dbReference type="EMBL" id="JAHRIO010002109">
    <property type="protein sequence ID" value="MEQ2159308.1"/>
    <property type="molecule type" value="Genomic_DNA"/>
</dbReference>
<keyword evidence="2" id="KW-1185">Reference proteome</keyword>
<name>A0ABV0MJP4_9TELE</name>
<dbReference type="Proteomes" id="UP001476798">
    <property type="component" value="Unassembled WGS sequence"/>
</dbReference>
<evidence type="ECO:0000313" key="1">
    <source>
        <dbReference type="EMBL" id="MEQ2159308.1"/>
    </source>
</evidence>
<gene>
    <name evidence="1" type="ORF">GOODEAATRI_021537</name>
</gene>
<organism evidence="1 2">
    <name type="scientific">Goodea atripinnis</name>
    <dbReference type="NCBI Taxonomy" id="208336"/>
    <lineage>
        <taxon>Eukaryota</taxon>
        <taxon>Metazoa</taxon>
        <taxon>Chordata</taxon>
        <taxon>Craniata</taxon>
        <taxon>Vertebrata</taxon>
        <taxon>Euteleostomi</taxon>
        <taxon>Actinopterygii</taxon>
        <taxon>Neopterygii</taxon>
        <taxon>Teleostei</taxon>
        <taxon>Neoteleostei</taxon>
        <taxon>Acanthomorphata</taxon>
        <taxon>Ovalentaria</taxon>
        <taxon>Atherinomorphae</taxon>
        <taxon>Cyprinodontiformes</taxon>
        <taxon>Goodeidae</taxon>
        <taxon>Goodea</taxon>
    </lineage>
</organism>
<proteinExistence type="predicted"/>
<accession>A0ABV0MJP4</accession>
<protein>
    <submittedName>
        <fullName evidence="1">Uncharacterized protein</fullName>
    </submittedName>
</protein>
<comment type="caution">
    <text evidence="1">The sequence shown here is derived from an EMBL/GenBank/DDBJ whole genome shotgun (WGS) entry which is preliminary data.</text>
</comment>